<dbReference type="Proteomes" id="UP000324222">
    <property type="component" value="Unassembled WGS sequence"/>
</dbReference>
<sequence>MMASPMAPLFFHGAEGAWCGRHVFITLPSAVLSDVASGPPEVPIHSQFCLNQTDGVNLSAACLIRWPSVGLNRPPACTRSVLLE</sequence>
<proteinExistence type="predicted"/>
<dbReference type="AlphaFoldDB" id="A0A5B7GFF7"/>
<name>A0A5B7GFF7_PORTR</name>
<organism evidence="1 2">
    <name type="scientific">Portunus trituberculatus</name>
    <name type="common">Swimming crab</name>
    <name type="synonym">Neptunus trituberculatus</name>
    <dbReference type="NCBI Taxonomy" id="210409"/>
    <lineage>
        <taxon>Eukaryota</taxon>
        <taxon>Metazoa</taxon>
        <taxon>Ecdysozoa</taxon>
        <taxon>Arthropoda</taxon>
        <taxon>Crustacea</taxon>
        <taxon>Multicrustacea</taxon>
        <taxon>Malacostraca</taxon>
        <taxon>Eumalacostraca</taxon>
        <taxon>Eucarida</taxon>
        <taxon>Decapoda</taxon>
        <taxon>Pleocyemata</taxon>
        <taxon>Brachyura</taxon>
        <taxon>Eubrachyura</taxon>
        <taxon>Portunoidea</taxon>
        <taxon>Portunidae</taxon>
        <taxon>Portuninae</taxon>
        <taxon>Portunus</taxon>
    </lineage>
</organism>
<evidence type="ECO:0000313" key="2">
    <source>
        <dbReference type="Proteomes" id="UP000324222"/>
    </source>
</evidence>
<accession>A0A5B7GFF7</accession>
<comment type="caution">
    <text evidence="1">The sequence shown here is derived from an EMBL/GenBank/DDBJ whole genome shotgun (WGS) entry which is preliminary data.</text>
</comment>
<protein>
    <submittedName>
        <fullName evidence="1">Uncharacterized protein</fullName>
    </submittedName>
</protein>
<evidence type="ECO:0000313" key="1">
    <source>
        <dbReference type="EMBL" id="MPC55274.1"/>
    </source>
</evidence>
<gene>
    <name evidence="1" type="ORF">E2C01_049205</name>
</gene>
<reference evidence="1 2" key="1">
    <citation type="submission" date="2019-05" db="EMBL/GenBank/DDBJ databases">
        <title>Another draft genome of Portunus trituberculatus and its Hox gene families provides insights of decapod evolution.</title>
        <authorList>
            <person name="Jeong J.-H."/>
            <person name="Song I."/>
            <person name="Kim S."/>
            <person name="Choi T."/>
            <person name="Kim D."/>
            <person name="Ryu S."/>
            <person name="Kim W."/>
        </authorList>
    </citation>
    <scope>NUCLEOTIDE SEQUENCE [LARGE SCALE GENOMIC DNA]</scope>
    <source>
        <tissue evidence="1">Muscle</tissue>
    </source>
</reference>
<dbReference type="EMBL" id="VSRR010013037">
    <property type="protein sequence ID" value="MPC55274.1"/>
    <property type="molecule type" value="Genomic_DNA"/>
</dbReference>
<keyword evidence="2" id="KW-1185">Reference proteome</keyword>